<gene>
    <name evidence="5" type="ORF">THOM_0793</name>
</gene>
<proteinExistence type="predicted"/>
<feature type="binding site" evidence="3">
    <location>
        <position position="41"/>
    </location>
    <ligand>
        <name>ATP</name>
        <dbReference type="ChEBI" id="CHEBI:30616"/>
    </ligand>
</feature>
<dbReference type="InterPro" id="IPR011009">
    <property type="entry name" value="Kinase-like_dom_sf"/>
</dbReference>
<keyword evidence="1 3" id="KW-0547">Nucleotide-binding</keyword>
<keyword evidence="2 3" id="KW-0067">ATP-binding</keyword>
<dbReference type="Proteomes" id="UP000011185">
    <property type="component" value="Unassembled WGS sequence"/>
</dbReference>
<evidence type="ECO:0000313" key="6">
    <source>
        <dbReference type="Proteomes" id="UP000011185"/>
    </source>
</evidence>
<dbReference type="PROSITE" id="PS00107">
    <property type="entry name" value="PROTEIN_KINASE_ATP"/>
    <property type="match status" value="1"/>
</dbReference>
<keyword evidence="6" id="KW-1185">Reference proteome</keyword>
<organism evidence="5 6">
    <name type="scientific">Trachipleistophora hominis</name>
    <name type="common">Microsporidian parasite</name>
    <dbReference type="NCBI Taxonomy" id="72359"/>
    <lineage>
        <taxon>Eukaryota</taxon>
        <taxon>Fungi</taxon>
        <taxon>Fungi incertae sedis</taxon>
        <taxon>Microsporidia</taxon>
        <taxon>Pleistophoridae</taxon>
        <taxon>Trachipleistophora</taxon>
    </lineage>
</organism>
<dbReference type="AlphaFoldDB" id="L7JZS0"/>
<dbReference type="InterPro" id="IPR000719">
    <property type="entry name" value="Prot_kinase_dom"/>
</dbReference>
<dbReference type="OMA" id="DEQFEMY"/>
<sequence>MAVFDEQFEMYERIGYGRFGNVYRAVYKPTGEMMAVKIIRKDALHSCYIANEVRLGSLILHHGIVHVKFLFHNDTHFFIAMELLEGVTLENLINSQRFTEDEARVYVFEIVKALHFLHSHHIMHRDIKPSNIMVCKTGIKIVDLGTLSLFQGYPDPKNNMTWVARCDTNERGSVYETYNISKTDENAISILNSLGRNGNEIINSMNIRRTTAERCGTPLYSAPELLFVRANVTDKVDVWSLGCLIYRMITGVEKFSGNDSSEIEDSILNKPLDIDSMCVSESLKKLLERMLQRDYVRRISIEDVLASDWLSSLSETYMTRGVCVFCGDSLDMTEQIESDSLFKICNKCEDQRREEMGKYEMETCFLNDVPIGKLNQELVEIKLTMWGLCKSLDAAHRNNLKKLFALRPEAVDQVGEIKYSREVALEVAFSRQLKARFGKPRGCFTLPDICSYMSCRVNYKDPNLRSLDGKQSIFKIRMFFKNVIFKTLDLKTRMIRGMSYGIIVSNEPSGPKISLSRRGGRISDFQNFYVMIRNNFIRMERIDNSWYRS</sequence>
<name>L7JZS0_TRAHO</name>
<dbReference type="PANTHER" id="PTHR44167">
    <property type="entry name" value="OVARIAN-SPECIFIC SERINE/THREONINE-PROTEIN KINASE LOK-RELATED"/>
    <property type="match status" value="1"/>
</dbReference>
<evidence type="ECO:0000256" key="1">
    <source>
        <dbReference type="ARBA" id="ARBA00022741"/>
    </source>
</evidence>
<dbReference type="Pfam" id="PF00069">
    <property type="entry name" value="Pkinase"/>
    <property type="match status" value="2"/>
</dbReference>
<dbReference type="HOGENOM" id="CLU_488530_0_0_1"/>
<dbReference type="GO" id="GO:0005634">
    <property type="term" value="C:nucleus"/>
    <property type="evidence" value="ECO:0007669"/>
    <property type="project" value="TreeGrafter"/>
</dbReference>
<dbReference type="InterPro" id="IPR017441">
    <property type="entry name" value="Protein_kinase_ATP_BS"/>
</dbReference>
<keyword evidence="5" id="KW-0418">Kinase</keyword>
<dbReference type="PANTHER" id="PTHR44167:SF24">
    <property type="entry name" value="SERINE_THREONINE-PROTEIN KINASE CHK2"/>
    <property type="match status" value="1"/>
</dbReference>
<dbReference type="STRING" id="72359.L7JZS0"/>
<dbReference type="GO" id="GO:0044773">
    <property type="term" value="P:mitotic DNA damage checkpoint signaling"/>
    <property type="evidence" value="ECO:0007669"/>
    <property type="project" value="TreeGrafter"/>
</dbReference>
<keyword evidence="5" id="KW-0723">Serine/threonine-protein kinase</keyword>
<dbReference type="InParanoid" id="L7JZS0"/>
<feature type="domain" description="Protein kinase" evidence="4">
    <location>
        <begin position="8"/>
        <end position="310"/>
    </location>
</feature>
<evidence type="ECO:0000256" key="3">
    <source>
        <dbReference type="PROSITE-ProRule" id="PRU10141"/>
    </source>
</evidence>
<dbReference type="PROSITE" id="PS50011">
    <property type="entry name" value="PROTEIN_KINASE_DOM"/>
    <property type="match status" value="1"/>
</dbReference>
<dbReference type="OrthoDB" id="162894at2759"/>
<dbReference type="GO" id="GO:0005524">
    <property type="term" value="F:ATP binding"/>
    <property type="evidence" value="ECO:0007669"/>
    <property type="project" value="UniProtKB-UniRule"/>
</dbReference>
<keyword evidence="5" id="KW-0808">Transferase</keyword>
<evidence type="ECO:0000313" key="5">
    <source>
        <dbReference type="EMBL" id="ELQ76232.1"/>
    </source>
</evidence>
<dbReference type="EMBL" id="JH993859">
    <property type="protein sequence ID" value="ELQ76232.1"/>
    <property type="molecule type" value="Genomic_DNA"/>
</dbReference>
<dbReference type="GO" id="GO:0004697">
    <property type="term" value="F:diacylglycerol-dependent serine/threonine kinase activity"/>
    <property type="evidence" value="ECO:0007669"/>
    <property type="project" value="UniProtKB-EC"/>
</dbReference>
<protein>
    <submittedName>
        <fullName evidence="5">Non-specific serine/threonine protein kinase, protein kinase C</fullName>
        <ecNumber evidence="5">2.7.11.1</ecNumber>
        <ecNumber evidence="5">2.7.11.13</ecNumber>
    </submittedName>
</protein>
<dbReference type="InterPro" id="IPR008271">
    <property type="entry name" value="Ser/Thr_kinase_AS"/>
</dbReference>
<dbReference type="GO" id="GO:0005737">
    <property type="term" value="C:cytoplasm"/>
    <property type="evidence" value="ECO:0007669"/>
    <property type="project" value="TreeGrafter"/>
</dbReference>
<dbReference type="SMART" id="SM00220">
    <property type="entry name" value="S_TKc"/>
    <property type="match status" value="1"/>
</dbReference>
<dbReference type="SUPFAM" id="SSF56112">
    <property type="entry name" value="Protein kinase-like (PK-like)"/>
    <property type="match status" value="1"/>
</dbReference>
<accession>L7JZS0</accession>
<dbReference type="PROSITE" id="PS00108">
    <property type="entry name" value="PROTEIN_KINASE_ST"/>
    <property type="match status" value="1"/>
</dbReference>
<evidence type="ECO:0000256" key="2">
    <source>
        <dbReference type="ARBA" id="ARBA00022840"/>
    </source>
</evidence>
<dbReference type="VEuPathDB" id="MicrosporidiaDB:THOM_0793"/>
<evidence type="ECO:0000259" key="4">
    <source>
        <dbReference type="PROSITE" id="PS50011"/>
    </source>
</evidence>
<dbReference type="EC" id="2.7.11.1" evidence="5"/>
<dbReference type="EC" id="2.7.11.13" evidence="5"/>
<dbReference type="Gene3D" id="1.10.510.10">
    <property type="entry name" value="Transferase(Phosphotransferase) domain 1"/>
    <property type="match status" value="2"/>
</dbReference>
<reference evidence="5 6" key="1">
    <citation type="journal article" date="2012" name="PLoS Pathog.">
        <title>The genome of the obligate intracellular parasite Trachipleistophora hominis: new insights into microsporidian genome dynamics and reductive evolution.</title>
        <authorList>
            <person name="Heinz E."/>
            <person name="Williams T.A."/>
            <person name="Nakjang S."/>
            <person name="Noel C.J."/>
            <person name="Swan D.C."/>
            <person name="Goldberg A.V."/>
            <person name="Harris S.R."/>
            <person name="Weinmaier T."/>
            <person name="Markert S."/>
            <person name="Becher D."/>
            <person name="Bernhardt J."/>
            <person name="Dagan T."/>
            <person name="Hacker C."/>
            <person name="Lucocq J.M."/>
            <person name="Schweder T."/>
            <person name="Rattei T."/>
            <person name="Hall N."/>
            <person name="Hirt R.P."/>
            <person name="Embley T.M."/>
        </authorList>
    </citation>
    <scope>NUCLEOTIDE SEQUENCE [LARGE SCALE GENOMIC DNA]</scope>
</reference>